<dbReference type="HOGENOM" id="CLU_062999_7_0_0"/>
<dbReference type="SMART" id="SM00382">
    <property type="entry name" value="AAA"/>
    <property type="match status" value="1"/>
</dbReference>
<keyword evidence="7" id="KW-1185">Reference proteome</keyword>
<dbReference type="InterPro" id="IPR028350">
    <property type="entry name" value="DNAC/IstB-like"/>
</dbReference>
<protein>
    <submittedName>
        <fullName evidence="5">IstB domain protein ATP-binding protein</fullName>
    </submittedName>
</protein>
<dbReference type="GO" id="GO:0006260">
    <property type="term" value="P:DNA replication"/>
    <property type="evidence" value="ECO:0007669"/>
    <property type="project" value="TreeGrafter"/>
</dbReference>
<dbReference type="OrthoDB" id="9776217at2"/>
<dbReference type="Proteomes" id="UP000002012">
    <property type="component" value="Chromosome"/>
</dbReference>
<dbReference type="InParanoid" id="D4H2I8"/>
<dbReference type="KEGG" id="dap:Dacet_0714"/>
<evidence type="ECO:0000313" key="7">
    <source>
        <dbReference type="Proteomes" id="UP000002012"/>
    </source>
</evidence>
<dbReference type="Gene3D" id="3.40.50.300">
    <property type="entry name" value="P-loop containing nucleotide triphosphate hydrolases"/>
    <property type="match status" value="1"/>
</dbReference>
<sequence length="249" mass="28925">MELTEMMTQLRLKGFIQAYELQQKMPEIDDLSFEERLRILLEHESLYREDRQLCLLLKKAKLRYPGACIEDIRYRNGRNITKQMMLELGKNDWVRKHRNIIITGASGVGKTYIACALGNSACRNGIKSLYVRLPRLLQELKIARTDGTYVKVLTQLSRVNVLIVDDWGLDTLNDHERKDFLEVMEDRYSVRSTIIATQIPVDKWHDIIGDHTIADAICDRLVHNAEHLQLTGDSLRKEKEQSSVNMKNE</sequence>
<dbReference type="RefSeq" id="WP_013009594.1">
    <property type="nucleotide sequence ID" value="NC_013943.1"/>
</dbReference>
<dbReference type="EMBL" id="CP001968">
    <property type="protein sequence ID" value="ADD67049.1"/>
    <property type="molecule type" value="Genomic_DNA"/>
</dbReference>
<feature type="domain" description="AAA+ ATPase" evidence="4">
    <location>
        <begin position="96"/>
        <end position="227"/>
    </location>
</feature>
<accession>D4H2I8</accession>
<dbReference type="PaxDb" id="522772-Dacet_0247"/>
<dbReference type="NCBIfam" id="NF038214">
    <property type="entry name" value="IS21_help_AAA"/>
    <property type="match status" value="1"/>
</dbReference>
<dbReference type="InterPro" id="IPR003593">
    <property type="entry name" value="AAA+_ATPase"/>
</dbReference>
<dbReference type="PANTHER" id="PTHR30050">
    <property type="entry name" value="CHROMOSOMAL REPLICATION INITIATOR PROTEIN DNAA"/>
    <property type="match status" value="1"/>
</dbReference>
<dbReference type="PANTHER" id="PTHR30050:SF4">
    <property type="entry name" value="ATP-BINDING PROTEIN RV3427C IN INSERTION SEQUENCE-RELATED"/>
    <property type="match status" value="1"/>
</dbReference>
<gene>
    <name evidence="5" type="ordered locus">Dacet_0247</name>
    <name evidence="6" type="ordered locus">Dacet_0714</name>
</gene>
<comment type="similarity">
    <text evidence="1">Belongs to the IS21/IS1162 putative ATP-binding protein family.</text>
</comment>
<dbReference type="EMBL" id="CP001968">
    <property type="protein sequence ID" value="ADD67499.1"/>
    <property type="molecule type" value="Genomic_DNA"/>
</dbReference>
<dbReference type="InterPro" id="IPR047661">
    <property type="entry name" value="IstB"/>
</dbReference>
<dbReference type="CDD" id="cd00009">
    <property type="entry name" value="AAA"/>
    <property type="match status" value="1"/>
</dbReference>
<proteinExistence type="inferred from homology"/>
<evidence type="ECO:0000313" key="5">
    <source>
        <dbReference type="EMBL" id="ADD67049.1"/>
    </source>
</evidence>
<dbReference type="InterPro" id="IPR027417">
    <property type="entry name" value="P-loop_NTPase"/>
</dbReference>
<evidence type="ECO:0000256" key="3">
    <source>
        <dbReference type="ARBA" id="ARBA00022840"/>
    </source>
</evidence>
<dbReference type="eggNOG" id="COG1484">
    <property type="taxonomic scope" value="Bacteria"/>
</dbReference>
<dbReference type="KEGG" id="dap:Dacet_0247"/>
<organism evidence="5 7">
    <name type="scientific">Denitrovibrio acetiphilus (strain DSM 12809 / NBRC 114555 / N2460)</name>
    <dbReference type="NCBI Taxonomy" id="522772"/>
    <lineage>
        <taxon>Bacteria</taxon>
        <taxon>Pseudomonadati</taxon>
        <taxon>Deferribacterota</taxon>
        <taxon>Deferribacteres</taxon>
        <taxon>Deferribacterales</taxon>
        <taxon>Geovibrionaceae</taxon>
        <taxon>Denitrovibrio</taxon>
    </lineage>
</organism>
<evidence type="ECO:0000259" key="4">
    <source>
        <dbReference type="SMART" id="SM00382"/>
    </source>
</evidence>
<dbReference type="PIRSF" id="PIRSF003073">
    <property type="entry name" value="DNAC_TnpB_IstB"/>
    <property type="match status" value="1"/>
</dbReference>
<dbReference type="InterPro" id="IPR002611">
    <property type="entry name" value="IstB_ATP-bd"/>
</dbReference>
<evidence type="ECO:0000313" key="6">
    <source>
        <dbReference type="EMBL" id="ADD67499.1"/>
    </source>
</evidence>
<dbReference type="STRING" id="522772.Dacet_0247"/>
<dbReference type="Pfam" id="PF01695">
    <property type="entry name" value="IstB_IS21"/>
    <property type="match status" value="1"/>
</dbReference>
<dbReference type="GO" id="GO:0005524">
    <property type="term" value="F:ATP binding"/>
    <property type="evidence" value="ECO:0007669"/>
    <property type="project" value="UniProtKB-KW"/>
</dbReference>
<evidence type="ECO:0000256" key="1">
    <source>
        <dbReference type="ARBA" id="ARBA00008059"/>
    </source>
</evidence>
<keyword evidence="3 5" id="KW-0067">ATP-binding</keyword>
<dbReference type="SUPFAM" id="SSF52540">
    <property type="entry name" value="P-loop containing nucleoside triphosphate hydrolases"/>
    <property type="match status" value="1"/>
</dbReference>
<reference evidence="5 7" key="1">
    <citation type="journal article" date="2010" name="Stand. Genomic Sci.">
        <title>Complete genome sequence of Denitrovibrio acetiphilus type strain (N2460).</title>
        <authorList>
            <person name="Kiss H."/>
            <person name="Lang E."/>
            <person name="Lapidus A."/>
            <person name="Copeland A."/>
            <person name="Nolan M."/>
            <person name="Glavina Del Rio T."/>
            <person name="Chen F."/>
            <person name="Lucas S."/>
            <person name="Tice H."/>
            <person name="Cheng J.F."/>
            <person name="Han C."/>
            <person name="Goodwin L."/>
            <person name="Pitluck S."/>
            <person name="Liolios K."/>
            <person name="Pati A."/>
            <person name="Ivanova N."/>
            <person name="Mavromatis K."/>
            <person name="Chen A."/>
            <person name="Palaniappan K."/>
            <person name="Land M."/>
            <person name="Hauser L."/>
            <person name="Chang Y.J."/>
            <person name="Jeffries C.D."/>
            <person name="Detter J.C."/>
            <person name="Brettin T."/>
            <person name="Spring S."/>
            <person name="Rohde M."/>
            <person name="Goker M."/>
            <person name="Woyke T."/>
            <person name="Bristow J."/>
            <person name="Eisen J.A."/>
            <person name="Markowitz V."/>
            <person name="Hugenholtz P."/>
            <person name="Kyrpides N.C."/>
            <person name="Klenk H.P."/>
        </authorList>
    </citation>
    <scope>NUCLEOTIDE SEQUENCE [LARGE SCALE GENOMIC DNA]</scope>
    <source>
        <strain evidence="5">DSM 12809</strain>
        <strain evidence="7">DSM 12809 / NBRC 114555 / N2460</strain>
    </source>
</reference>
<name>D4H2I8_DENA2</name>
<evidence type="ECO:0000256" key="2">
    <source>
        <dbReference type="ARBA" id="ARBA00022741"/>
    </source>
</evidence>
<dbReference type="FunCoup" id="D4H2I8">
    <property type="interactions" value="112"/>
</dbReference>
<keyword evidence="2" id="KW-0547">Nucleotide-binding</keyword>
<dbReference type="AlphaFoldDB" id="D4H2I8"/>